<evidence type="ECO:0000256" key="2">
    <source>
        <dbReference type="ARBA" id="ARBA00023125"/>
    </source>
</evidence>
<evidence type="ECO:0000313" key="6">
    <source>
        <dbReference type="Proteomes" id="UP001236559"/>
    </source>
</evidence>
<keyword evidence="6" id="KW-1185">Reference proteome</keyword>
<reference evidence="5 6" key="1">
    <citation type="submission" date="2023-07" db="EMBL/GenBank/DDBJ databases">
        <title>Genomic Encyclopedia of Type Strains, Phase IV (KMG-IV): sequencing the most valuable type-strain genomes for metagenomic binning, comparative biology and taxonomic classification.</title>
        <authorList>
            <person name="Goeker M."/>
        </authorList>
    </citation>
    <scope>NUCLEOTIDE SEQUENCE [LARGE SCALE GENOMIC DNA]</scope>
    <source>
        <strain evidence="5 6">DSM 22616</strain>
    </source>
</reference>
<proteinExistence type="predicted"/>
<dbReference type="SMART" id="SM00347">
    <property type="entry name" value="HTH_MARR"/>
    <property type="match status" value="1"/>
</dbReference>
<evidence type="ECO:0000313" key="5">
    <source>
        <dbReference type="EMBL" id="MDQ0274675.1"/>
    </source>
</evidence>
<evidence type="ECO:0000256" key="1">
    <source>
        <dbReference type="ARBA" id="ARBA00023015"/>
    </source>
</evidence>
<dbReference type="PANTHER" id="PTHR35790">
    <property type="entry name" value="HTH-TYPE TRANSCRIPTIONAL REGULATOR PCHR"/>
    <property type="match status" value="1"/>
</dbReference>
<dbReference type="Pfam" id="PF01047">
    <property type="entry name" value="MarR"/>
    <property type="match status" value="1"/>
</dbReference>
<keyword evidence="3" id="KW-0804">Transcription</keyword>
<keyword evidence="1" id="KW-0805">Transcription regulation</keyword>
<dbReference type="InterPro" id="IPR036388">
    <property type="entry name" value="WH-like_DNA-bd_sf"/>
</dbReference>
<dbReference type="PANTHER" id="PTHR35790:SF4">
    <property type="entry name" value="HTH-TYPE TRANSCRIPTIONAL REGULATOR PCHR"/>
    <property type="match status" value="1"/>
</dbReference>
<dbReference type="SUPFAM" id="SSF46785">
    <property type="entry name" value="Winged helix' DNA-binding domain"/>
    <property type="match status" value="1"/>
</dbReference>
<evidence type="ECO:0000259" key="4">
    <source>
        <dbReference type="PROSITE" id="PS50995"/>
    </source>
</evidence>
<comment type="caution">
    <text evidence="5">The sequence shown here is derived from an EMBL/GenBank/DDBJ whole genome shotgun (WGS) entry which is preliminary data.</text>
</comment>
<organism evidence="5 6">
    <name type="scientific">Peptoniphilus koenoeneniae</name>
    <dbReference type="NCBI Taxonomy" id="507751"/>
    <lineage>
        <taxon>Bacteria</taxon>
        <taxon>Bacillati</taxon>
        <taxon>Bacillota</taxon>
        <taxon>Tissierellia</taxon>
        <taxon>Tissierellales</taxon>
        <taxon>Peptoniphilaceae</taxon>
        <taxon>Peptoniphilus</taxon>
    </lineage>
</organism>
<accession>A0ABU0ATT3</accession>
<dbReference type="InterPro" id="IPR023187">
    <property type="entry name" value="Tscrpt_reg_MarR-type_CS"/>
</dbReference>
<feature type="domain" description="HTH marR-type" evidence="4">
    <location>
        <begin position="36"/>
        <end position="175"/>
    </location>
</feature>
<protein>
    <submittedName>
        <fullName evidence="5">DNA-binding MarR family transcriptional regulator</fullName>
    </submittedName>
</protein>
<dbReference type="RefSeq" id="WP_023055411.1">
    <property type="nucleotide sequence ID" value="NZ_JAUSTN010000003.1"/>
</dbReference>
<gene>
    <name evidence="5" type="ORF">J2S72_000692</name>
</gene>
<sequence>MKDYKSDKSIYENDIIDSWIEKDEDEEIVSQRYRELSKIMNPMYDFILAYSNYFSIRRDYGYGPELTMVEIHILTDIHDHPDTTVTEIASQWKRTTSAISQIVRKLINFGLIDRVNSKENGKIYHLTTTPSGEKLALAHKRYDNIDIVKTRKVLLKKFTVDELIAFDNICKEYTNILRESTKKEDD</sequence>
<name>A0ABU0ATT3_9FIRM</name>
<dbReference type="Proteomes" id="UP001236559">
    <property type="component" value="Unassembled WGS sequence"/>
</dbReference>
<dbReference type="InterPro" id="IPR052067">
    <property type="entry name" value="Metal_resp_HTH_trans_reg"/>
</dbReference>
<dbReference type="Gene3D" id="1.10.10.10">
    <property type="entry name" value="Winged helix-like DNA-binding domain superfamily/Winged helix DNA-binding domain"/>
    <property type="match status" value="1"/>
</dbReference>
<dbReference type="InterPro" id="IPR036390">
    <property type="entry name" value="WH_DNA-bd_sf"/>
</dbReference>
<keyword evidence="2 5" id="KW-0238">DNA-binding</keyword>
<dbReference type="InterPro" id="IPR000835">
    <property type="entry name" value="HTH_MarR-typ"/>
</dbReference>
<dbReference type="EMBL" id="JAUSTN010000003">
    <property type="protein sequence ID" value="MDQ0274675.1"/>
    <property type="molecule type" value="Genomic_DNA"/>
</dbReference>
<dbReference type="PROSITE" id="PS50995">
    <property type="entry name" value="HTH_MARR_2"/>
    <property type="match status" value="1"/>
</dbReference>
<evidence type="ECO:0000256" key="3">
    <source>
        <dbReference type="ARBA" id="ARBA00023163"/>
    </source>
</evidence>
<dbReference type="GO" id="GO:0003677">
    <property type="term" value="F:DNA binding"/>
    <property type="evidence" value="ECO:0007669"/>
    <property type="project" value="UniProtKB-KW"/>
</dbReference>
<dbReference type="PROSITE" id="PS01117">
    <property type="entry name" value="HTH_MARR_1"/>
    <property type="match status" value="1"/>
</dbReference>